<sequence>MEWQRLWTSEACGAAVPTKRMEHQGGDCDEDKGGEAAPPSGGRTTVAPAGEDCDLRWEEVIYTRRGVHHARKTTDVVEWPRWHRQHARCGERGWMQEWGWGHKRWGWGHG</sequence>
<dbReference type="Proteomes" id="UP000059680">
    <property type="component" value="Chromosome 9"/>
</dbReference>
<reference evidence="2 3" key="2">
    <citation type="journal article" date="2013" name="Plant Cell Physiol.">
        <title>Rice Annotation Project Database (RAP-DB): an integrative and interactive database for rice genomics.</title>
        <authorList>
            <person name="Sakai H."/>
            <person name="Lee S.S."/>
            <person name="Tanaka T."/>
            <person name="Numa H."/>
            <person name="Kim J."/>
            <person name="Kawahara Y."/>
            <person name="Wakimoto H."/>
            <person name="Yang C.C."/>
            <person name="Iwamoto M."/>
            <person name="Abe T."/>
            <person name="Yamada Y."/>
            <person name="Muto A."/>
            <person name="Inokuchi H."/>
            <person name="Ikemura T."/>
            <person name="Matsumoto T."/>
            <person name="Sasaki T."/>
            <person name="Itoh T."/>
        </authorList>
    </citation>
    <scope>NUCLEOTIDE SEQUENCE [LARGE SCALE GENOMIC DNA]</scope>
    <source>
        <strain evidence="3">cv. Nipponbare</strain>
    </source>
</reference>
<dbReference type="EMBL" id="AP014965">
    <property type="protein sequence ID" value="BAT07089.1"/>
    <property type="molecule type" value="Genomic_DNA"/>
</dbReference>
<dbReference type="PaxDb" id="39947-A0A0P0XJ06"/>
<proteinExistence type="predicted"/>
<name>A0A0P0XJ06_ORYSJ</name>
<evidence type="ECO:0000313" key="3">
    <source>
        <dbReference type="Proteomes" id="UP000059680"/>
    </source>
</evidence>
<gene>
    <name evidence="2" type="ordered locus">Os09g0257832</name>
    <name evidence="2" type="ORF">OSNPB_090257832</name>
</gene>
<evidence type="ECO:0000313" key="2">
    <source>
        <dbReference type="EMBL" id="BAT07089.1"/>
    </source>
</evidence>
<reference evidence="2 3" key="3">
    <citation type="journal article" date="2013" name="Rice">
        <title>Improvement of the Oryza sativa Nipponbare reference genome using next generation sequence and optical map data.</title>
        <authorList>
            <person name="Kawahara Y."/>
            <person name="de la Bastide M."/>
            <person name="Hamilton J.P."/>
            <person name="Kanamori H."/>
            <person name="McCombie W.R."/>
            <person name="Ouyang S."/>
            <person name="Schwartz D.C."/>
            <person name="Tanaka T."/>
            <person name="Wu J."/>
            <person name="Zhou S."/>
            <person name="Childs K.L."/>
            <person name="Davidson R.M."/>
            <person name="Lin H."/>
            <person name="Quesada-Ocampo L."/>
            <person name="Vaillancourt B."/>
            <person name="Sakai H."/>
            <person name="Lee S.S."/>
            <person name="Kim J."/>
            <person name="Numa H."/>
            <person name="Itoh T."/>
            <person name="Buell C.R."/>
            <person name="Matsumoto T."/>
        </authorList>
    </citation>
    <scope>NUCLEOTIDE SEQUENCE [LARGE SCALE GENOMIC DNA]</scope>
    <source>
        <strain evidence="3">cv. Nipponbare</strain>
    </source>
</reference>
<reference evidence="3" key="1">
    <citation type="journal article" date="2005" name="Nature">
        <title>The map-based sequence of the rice genome.</title>
        <authorList>
            <consortium name="International rice genome sequencing project (IRGSP)"/>
            <person name="Matsumoto T."/>
            <person name="Wu J."/>
            <person name="Kanamori H."/>
            <person name="Katayose Y."/>
            <person name="Fujisawa M."/>
            <person name="Namiki N."/>
            <person name="Mizuno H."/>
            <person name="Yamamoto K."/>
            <person name="Antonio B.A."/>
            <person name="Baba T."/>
            <person name="Sakata K."/>
            <person name="Nagamura Y."/>
            <person name="Aoki H."/>
            <person name="Arikawa K."/>
            <person name="Arita K."/>
            <person name="Bito T."/>
            <person name="Chiden Y."/>
            <person name="Fujitsuka N."/>
            <person name="Fukunaka R."/>
            <person name="Hamada M."/>
            <person name="Harada C."/>
            <person name="Hayashi A."/>
            <person name="Hijishita S."/>
            <person name="Honda M."/>
            <person name="Hosokawa S."/>
            <person name="Ichikawa Y."/>
            <person name="Idonuma A."/>
            <person name="Iijima M."/>
            <person name="Ikeda M."/>
            <person name="Ikeno M."/>
            <person name="Ito K."/>
            <person name="Ito S."/>
            <person name="Ito T."/>
            <person name="Ito Y."/>
            <person name="Ito Y."/>
            <person name="Iwabuchi A."/>
            <person name="Kamiya K."/>
            <person name="Karasawa W."/>
            <person name="Kurita K."/>
            <person name="Katagiri S."/>
            <person name="Kikuta A."/>
            <person name="Kobayashi H."/>
            <person name="Kobayashi N."/>
            <person name="Machita K."/>
            <person name="Maehara T."/>
            <person name="Masukawa M."/>
            <person name="Mizubayashi T."/>
            <person name="Mukai Y."/>
            <person name="Nagasaki H."/>
            <person name="Nagata Y."/>
            <person name="Naito S."/>
            <person name="Nakashima M."/>
            <person name="Nakama Y."/>
            <person name="Nakamichi Y."/>
            <person name="Nakamura M."/>
            <person name="Meguro A."/>
            <person name="Negishi M."/>
            <person name="Ohta I."/>
            <person name="Ohta T."/>
            <person name="Okamoto M."/>
            <person name="Ono N."/>
            <person name="Saji S."/>
            <person name="Sakaguchi M."/>
            <person name="Sakai K."/>
            <person name="Shibata M."/>
            <person name="Shimokawa T."/>
            <person name="Song J."/>
            <person name="Takazaki Y."/>
            <person name="Terasawa K."/>
            <person name="Tsugane M."/>
            <person name="Tsuji K."/>
            <person name="Ueda S."/>
            <person name="Waki K."/>
            <person name="Yamagata H."/>
            <person name="Yamamoto M."/>
            <person name="Yamamoto S."/>
            <person name="Yamane H."/>
            <person name="Yoshiki S."/>
            <person name="Yoshihara R."/>
            <person name="Yukawa K."/>
            <person name="Zhong H."/>
            <person name="Yano M."/>
            <person name="Yuan Q."/>
            <person name="Ouyang S."/>
            <person name="Liu J."/>
            <person name="Jones K.M."/>
            <person name="Gansberger K."/>
            <person name="Moffat K."/>
            <person name="Hill J."/>
            <person name="Bera J."/>
            <person name="Fadrosh D."/>
            <person name="Jin S."/>
            <person name="Johri S."/>
            <person name="Kim M."/>
            <person name="Overton L."/>
            <person name="Reardon M."/>
            <person name="Tsitrin T."/>
            <person name="Vuong H."/>
            <person name="Weaver B."/>
            <person name="Ciecko A."/>
            <person name="Tallon L."/>
            <person name="Jackson J."/>
            <person name="Pai G."/>
            <person name="Aken S.V."/>
            <person name="Utterback T."/>
            <person name="Reidmuller S."/>
            <person name="Feldblyum T."/>
            <person name="Hsiao J."/>
            <person name="Zismann V."/>
            <person name="Iobst S."/>
            <person name="de Vazeille A.R."/>
            <person name="Buell C.R."/>
            <person name="Ying K."/>
            <person name="Li Y."/>
            <person name="Lu T."/>
            <person name="Huang Y."/>
            <person name="Zhao Q."/>
            <person name="Feng Q."/>
            <person name="Zhang L."/>
            <person name="Zhu J."/>
            <person name="Weng Q."/>
            <person name="Mu J."/>
            <person name="Lu Y."/>
            <person name="Fan D."/>
            <person name="Liu Y."/>
            <person name="Guan J."/>
            <person name="Zhang Y."/>
            <person name="Yu S."/>
            <person name="Liu X."/>
            <person name="Zhang Y."/>
            <person name="Hong G."/>
            <person name="Han B."/>
            <person name="Choisne N."/>
            <person name="Demange N."/>
            <person name="Orjeda G."/>
            <person name="Samain S."/>
            <person name="Cattolico L."/>
            <person name="Pelletier E."/>
            <person name="Couloux A."/>
            <person name="Segurens B."/>
            <person name="Wincker P."/>
            <person name="D'Hont A."/>
            <person name="Scarpelli C."/>
            <person name="Weissenbach J."/>
            <person name="Salanoubat M."/>
            <person name="Quetier F."/>
            <person name="Yu Y."/>
            <person name="Kim H.R."/>
            <person name="Rambo T."/>
            <person name="Currie J."/>
            <person name="Collura K."/>
            <person name="Luo M."/>
            <person name="Yang T."/>
            <person name="Ammiraju J.S.S."/>
            <person name="Engler F."/>
            <person name="Soderlund C."/>
            <person name="Wing R.A."/>
            <person name="Palmer L.E."/>
            <person name="de la Bastide M."/>
            <person name="Spiegel L."/>
            <person name="Nascimento L."/>
            <person name="Zutavern T."/>
            <person name="O'Shaughnessy A."/>
            <person name="Dike S."/>
            <person name="Dedhia N."/>
            <person name="Preston R."/>
            <person name="Balija V."/>
            <person name="McCombie W.R."/>
            <person name="Chow T."/>
            <person name="Chen H."/>
            <person name="Chung M."/>
            <person name="Chen C."/>
            <person name="Shaw J."/>
            <person name="Wu H."/>
            <person name="Hsiao K."/>
            <person name="Chao Y."/>
            <person name="Chu M."/>
            <person name="Cheng C."/>
            <person name="Hour A."/>
            <person name="Lee P."/>
            <person name="Lin S."/>
            <person name="Lin Y."/>
            <person name="Liou J."/>
            <person name="Liu S."/>
            <person name="Hsing Y."/>
            <person name="Raghuvanshi S."/>
            <person name="Mohanty A."/>
            <person name="Bharti A.K."/>
            <person name="Gaur A."/>
            <person name="Gupta V."/>
            <person name="Kumar D."/>
            <person name="Ravi V."/>
            <person name="Vij S."/>
            <person name="Kapur A."/>
            <person name="Khurana P."/>
            <person name="Khurana P."/>
            <person name="Khurana J.P."/>
            <person name="Tyagi A.K."/>
            <person name="Gaikwad K."/>
            <person name="Singh A."/>
            <person name="Dalal V."/>
            <person name="Srivastava S."/>
            <person name="Dixit A."/>
            <person name="Pal A.K."/>
            <person name="Ghazi I.A."/>
            <person name="Yadav M."/>
            <person name="Pandit A."/>
            <person name="Bhargava A."/>
            <person name="Sureshbabu K."/>
            <person name="Batra K."/>
            <person name="Sharma T.R."/>
            <person name="Mohapatra T."/>
            <person name="Singh N.K."/>
            <person name="Messing J."/>
            <person name="Nelson A.B."/>
            <person name="Fuks G."/>
            <person name="Kavchok S."/>
            <person name="Keizer G."/>
            <person name="Linton E."/>
            <person name="Llaca V."/>
            <person name="Song R."/>
            <person name="Tanyolac B."/>
            <person name="Young S."/>
            <person name="Ho-Il K."/>
            <person name="Hahn J.H."/>
            <person name="Sangsakoo G."/>
            <person name="Vanavichit A."/>
            <person name="de Mattos Luiz.A.T."/>
            <person name="Zimmer P.D."/>
            <person name="Malone G."/>
            <person name="Dellagostin O."/>
            <person name="de Oliveira A.C."/>
            <person name="Bevan M."/>
            <person name="Bancroft I."/>
            <person name="Minx P."/>
            <person name="Cordum H."/>
            <person name="Wilson R."/>
            <person name="Cheng Z."/>
            <person name="Jin W."/>
            <person name="Jiang J."/>
            <person name="Leong S.A."/>
            <person name="Iwama H."/>
            <person name="Gojobori T."/>
            <person name="Itoh T."/>
            <person name="Niimura Y."/>
            <person name="Fujii Y."/>
            <person name="Habara T."/>
            <person name="Sakai H."/>
            <person name="Sato Y."/>
            <person name="Wilson G."/>
            <person name="Kumar K."/>
            <person name="McCouch S."/>
            <person name="Juretic N."/>
            <person name="Hoen D."/>
            <person name="Wright S."/>
            <person name="Bruskiewich R."/>
            <person name="Bureau T."/>
            <person name="Miyao A."/>
            <person name="Hirochika H."/>
            <person name="Nishikawa T."/>
            <person name="Kadowaki K."/>
            <person name="Sugiura M."/>
            <person name="Burr B."/>
            <person name="Sasaki T."/>
        </authorList>
    </citation>
    <scope>NUCLEOTIDE SEQUENCE [LARGE SCALE GENOMIC DNA]</scope>
    <source>
        <strain evidence="3">cv. Nipponbare</strain>
    </source>
</reference>
<protein>
    <submittedName>
        <fullName evidence="2">Os09g0257832 protein</fullName>
    </submittedName>
</protein>
<dbReference type="AlphaFoldDB" id="A0A0P0XJ06"/>
<dbReference type="InParanoid" id="A0A0P0XJ06"/>
<accession>A0A0P0XJ06</accession>
<feature type="compositionally biased region" description="Basic and acidic residues" evidence="1">
    <location>
        <begin position="19"/>
        <end position="34"/>
    </location>
</feature>
<evidence type="ECO:0000256" key="1">
    <source>
        <dbReference type="SAM" id="MobiDB-lite"/>
    </source>
</evidence>
<feature type="region of interest" description="Disordered" evidence="1">
    <location>
        <begin position="17"/>
        <end position="49"/>
    </location>
</feature>
<keyword evidence="3" id="KW-1185">Reference proteome</keyword>
<organism evidence="2 3">
    <name type="scientific">Oryza sativa subsp. japonica</name>
    <name type="common">Rice</name>
    <dbReference type="NCBI Taxonomy" id="39947"/>
    <lineage>
        <taxon>Eukaryota</taxon>
        <taxon>Viridiplantae</taxon>
        <taxon>Streptophyta</taxon>
        <taxon>Embryophyta</taxon>
        <taxon>Tracheophyta</taxon>
        <taxon>Spermatophyta</taxon>
        <taxon>Magnoliopsida</taxon>
        <taxon>Liliopsida</taxon>
        <taxon>Poales</taxon>
        <taxon>Poaceae</taxon>
        <taxon>BOP clade</taxon>
        <taxon>Oryzoideae</taxon>
        <taxon>Oryzeae</taxon>
        <taxon>Oryzinae</taxon>
        <taxon>Oryza</taxon>
        <taxon>Oryza sativa</taxon>
    </lineage>
</organism>